<name>A0ABV9KQV1_9BACT</name>
<keyword evidence="3" id="KW-1185">Reference proteome</keyword>
<dbReference type="PANTHER" id="PTHR32440">
    <property type="entry name" value="PHOSPHATASE DCR2-RELATED-RELATED"/>
    <property type="match status" value="1"/>
</dbReference>
<dbReference type="EMBL" id="JBHSGN010000010">
    <property type="protein sequence ID" value="MFC4672379.1"/>
    <property type="molecule type" value="Genomic_DNA"/>
</dbReference>
<reference evidence="3" key="1">
    <citation type="journal article" date="2019" name="Int. J. Syst. Evol. Microbiol.">
        <title>The Global Catalogue of Microorganisms (GCM) 10K type strain sequencing project: providing services to taxonomists for standard genome sequencing and annotation.</title>
        <authorList>
            <consortium name="The Broad Institute Genomics Platform"/>
            <consortium name="The Broad Institute Genome Sequencing Center for Infectious Disease"/>
            <person name="Wu L."/>
            <person name="Ma J."/>
        </authorList>
    </citation>
    <scope>NUCLEOTIDE SEQUENCE [LARGE SCALE GENOMIC DNA]</scope>
    <source>
        <strain evidence="3">CCUG 66188</strain>
    </source>
</reference>
<evidence type="ECO:0000259" key="1">
    <source>
        <dbReference type="Pfam" id="PF00149"/>
    </source>
</evidence>
<dbReference type="RefSeq" id="WP_379993555.1">
    <property type="nucleotide sequence ID" value="NZ_JBHSGN010000010.1"/>
</dbReference>
<dbReference type="PANTHER" id="PTHR32440:SF11">
    <property type="entry name" value="METALLOPHOSPHOESTERASE DOMAIN-CONTAINING PROTEIN"/>
    <property type="match status" value="1"/>
</dbReference>
<dbReference type="InterPro" id="IPR029052">
    <property type="entry name" value="Metallo-depent_PP-like"/>
</dbReference>
<evidence type="ECO:0000313" key="2">
    <source>
        <dbReference type="EMBL" id="MFC4672379.1"/>
    </source>
</evidence>
<organism evidence="2 3">
    <name type="scientific">Dysgonomonas termitidis</name>
    <dbReference type="NCBI Taxonomy" id="1516126"/>
    <lineage>
        <taxon>Bacteria</taxon>
        <taxon>Pseudomonadati</taxon>
        <taxon>Bacteroidota</taxon>
        <taxon>Bacteroidia</taxon>
        <taxon>Bacteroidales</taxon>
        <taxon>Dysgonomonadaceae</taxon>
        <taxon>Dysgonomonas</taxon>
    </lineage>
</organism>
<dbReference type="Proteomes" id="UP001596023">
    <property type="component" value="Unassembled WGS sequence"/>
</dbReference>
<dbReference type="PIRSF" id="PIRSF030250">
    <property type="entry name" value="Ptase_At2g46880"/>
    <property type="match status" value="1"/>
</dbReference>
<dbReference type="InterPro" id="IPR011230">
    <property type="entry name" value="PAP14/16/28/29"/>
</dbReference>
<dbReference type="SUPFAM" id="SSF56300">
    <property type="entry name" value="Metallo-dependent phosphatases"/>
    <property type="match status" value="1"/>
</dbReference>
<dbReference type="Gene3D" id="3.60.21.10">
    <property type="match status" value="1"/>
</dbReference>
<protein>
    <submittedName>
        <fullName evidence="2">Metallophosphoesterase family protein</fullName>
    </submittedName>
</protein>
<proteinExistence type="predicted"/>
<evidence type="ECO:0000313" key="3">
    <source>
        <dbReference type="Proteomes" id="UP001596023"/>
    </source>
</evidence>
<dbReference type="CDD" id="cd07383">
    <property type="entry name" value="MPP_Dcr2"/>
    <property type="match status" value="1"/>
</dbReference>
<dbReference type="InterPro" id="IPR004843">
    <property type="entry name" value="Calcineurin-like_PHP"/>
</dbReference>
<dbReference type="Pfam" id="PF00149">
    <property type="entry name" value="Metallophos"/>
    <property type="match status" value="1"/>
</dbReference>
<feature type="domain" description="Calcineurin-like phosphoesterase" evidence="1">
    <location>
        <begin position="31"/>
        <end position="219"/>
    </location>
</feature>
<sequence length="330" mass="37086">MRNLSIILLILFSLTLTAQNKTLKYNNKGIFKILQFTDIHYQKNNPASAVAIELINEVLDAEKPDLVVFTGDIIYAKPVIAGLDDVFTPVIERKIPWAYIFGNHDDEHGMSRAELMDYAVSKPFCLAQAGDKSLKGIGNYILEVKSSNESKNSAILYFFDSGAYTPVKGLGTYDWFAFNQIEWYRSQSAAYTKENGGVPYPALAFFHIPLAEYPQMKAEKYDQLIGSKDEKECNGKLNTGMFAAIRQAGDVMGTFVGHDHDNDYIGNYYDIYLAYGRFSGGKTEYNNLGKNGCRVIELKEGKREFSTYIRLLGGEILYLVEYPATFAATK</sequence>
<accession>A0ABV9KQV1</accession>
<comment type="caution">
    <text evidence="2">The sequence shown here is derived from an EMBL/GenBank/DDBJ whole genome shotgun (WGS) entry which is preliminary data.</text>
</comment>
<gene>
    <name evidence="2" type="ORF">ACFO6W_01600</name>
</gene>